<dbReference type="STRING" id="623744.A0A553MUS3"/>
<dbReference type="SUPFAM" id="SSF56436">
    <property type="entry name" value="C-type lectin-like"/>
    <property type="match status" value="1"/>
</dbReference>
<sequence>MLAILLLASESGKGLSAASYGNNFITAFPENLAYFYPSPLSNNLRITALYNNTNIKIIYRSSEKQIQIQNSGQSRTVQLPVSAEVTDLGQSDSSVRVTSDQNITVVSMSLRATSFQVNVIQPTSNLGKNYLIPSLDYKEYLQTFNLVQYDVTPERYSSFKLIIINALGVSNNITITRQSSSSANQQEPLVEENISIDGFQLVQIQSNSSILKVTATGEIAVILTHPCLEIINCNCKMLMNQILPAKFEGQNFIVPSIFNVSKTMLLMMSEKSSSLFYNGSQLQASSSGLIAFSSLKTSQLVSASGEVSLRLISPGLVVELIPENQFFACFLLQFSWGSGRAVVIAETDSKDDVHTNNDLLSAAQWTEIPGTKYSSTVVTMLNSATIWHPSSKIAVYMLEGIGNVMYGGPAIPICKKTDLHGCLVAPGVFEIGPDPLNWMQSREYCMENMDQFACPVNQDTQMLMADGLNPGSDLGQSWIGLRRSLLTTDWYWQDEYQPPSPFSYVNWDGGHPLEPQKALCASVSLDNQSDFRWHSARCCELKKPVCYRRPKYLITAQDTSDFLYFIQL</sequence>
<dbReference type="PANTHER" id="PTHR46534:SF1">
    <property type="entry name" value="IGGFC-BINDING PROTEIN N-TERMINAL DOMAIN-CONTAINING PROTEIN"/>
    <property type="match status" value="1"/>
</dbReference>
<dbReference type="EMBL" id="SRMA01027252">
    <property type="protein sequence ID" value="TRY56926.1"/>
    <property type="molecule type" value="Genomic_DNA"/>
</dbReference>
<feature type="domain" description="C-type lectin" evidence="1">
    <location>
        <begin position="429"/>
        <end position="547"/>
    </location>
</feature>
<dbReference type="CDD" id="cd00037">
    <property type="entry name" value="CLECT"/>
    <property type="match status" value="1"/>
</dbReference>
<organism evidence="2 3">
    <name type="scientific">Danionella cerebrum</name>
    <dbReference type="NCBI Taxonomy" id="2873325"/>
    <lineage>
        <taxon>Eukaryota</taxon>
        <taxon>Metazoa</taxon>
        <taxon>Chordata</taxon>
        <taxon>Craniata</taxon>
        <taxon>Vertebrata</taxon>
        <taxon>Euteleostomi</taxon>
        <taxon>Actinopterygii</taxon>
        <taxon>Neopterygii</taxon>
        <taxon>Teleostei</taxon>
        <taxon>Ostariophysi</taxon>
        <taxon>Cypriniformes</taxon>
        <taxon>Danionidae</taxon>
        <taxon>Danioninae</taxon>
        <taxon>Danionella</taxon>
    </lineage>
</organism>
<proteinExistence type="predicted"/>
<evidence type="ECO:0000313" key="2">
    <source>
        <dbReference type="EMBL" id="TRY56926.1"/>
    </source>
</evidence>
<dbReference type="Gene3D" id="3.10.100.10">
    <property type="entry name" value="Mannose-Binding Protein A, subunit A"/>
    <property type="match status" value="1"/>
</dbReference>
<dbReference type="InterPro" id="IPR001304">
    <property type="entry name" value="C-type_lectin-like"/>
</dbReference>
<dbReference type="InterPro" id="IPR016186">
    <property type="entry name" value="C-type_lectin-like/link_sf"/>
</dbReference>
<dbReference type="InterPro" id="IPR016187">
    <property type="entry name" value="CTDL_fold"/>
</dbReference>
<dbReference type="Pfam" id="PF00059">
    <property type="entry name" value="Lectin_C"/>
    <property type="match status" value="1"/>
</dbReference>
<reference evidence="2 3" key="1">
    <citation type="journal article" date="2019" name="Sci. Data">
        <title>Hybrid genome assembly and annotation of Danionella translucida.</title>
        <authorList>
            <person name="Kadobianskyi M."/>
            <person name="Schulze L."/>
            <person name="Schuelke M."/>
            <person name="Judkewitz B."/>
        </authorList>
    </citation>
    <scope>NUCLEOTIDE SEQUENCE [LARGE SCALE GENOMIC DNA]</scope>
    <source>
        <strain evidence="2 3">Bolton</strain>
    </source>
</reference>
<gene>
    <name evidence="2" type="ORF">DNTS_020343</name>
</gene>
<keyword evidence="3" id="KW-1185">Reference proteome</keyword>
<dbReference type="AlphaFoldDB" id="A0A553MUS3"/>
<evidence type="ECO:0000313" key="3">
    <source>
        <dbReference type="Proteomes" id="UP000316079"/>
    </source>
</evidence>
<dbReference type="PROSITE" id="PS50041">
    <property type="entry name" value="C_TYPE_LECTIN_2"/>
    <property type="match status" value="1"/>
</dbReference>
<comment type="caution">
    <text evidence="2">The sequence shown here is derived from an EMBL/GenBank/DDBJ whole genome shotgun (WGS) entry which is preliminary data.</text>
</comment>
<dbReference type="Pfam" id="PF17517">
    <property type="entry name" value="IgGFc_binding"/>
    <property type="match status" value="1"/>
</dbReference>
<evidence type="ECO:0000259" key="1">
    <source>
        <dbReference type="PROSITE" id="PS50041"/>
    </source>
</evidence>
<dbReference type="PANTHER" id="PTHR46534">
    <property type="entry name" value="IGGFC_BINDING DOMAIN-CONTAINING PROTEIN"/>
    <property type="match status" value="1"/>
</dbReference>
<accession>A0A553MUS3</accession>
<dbReference type="OrthoDB" id="7357196at2759"/>
<dbReference type="Proteomes" id="UP000316079">
    <property type="component" value="Unassembled WGS sequence"/>
</dbReference>
<dbReference type="InterPro" id="IPR035234">
    <property type="entry name" value="IgGFc-bd_N"/>
</dbReference>
<protein>
    <recommendedName>
        <fullName evidence="1">C-type lectin domain-containing protein</fullName>
    </recommendedName>
</protein>
<name>A0A553MUS3_9TELE</name>